<organism evidence="2 3">
    <name type="scientific">Nocardioides psychrotolerans</name>
    <dbReference type="NCBI Taxonomy" id="1005945"/>
    <lineage>
        <taxon>Bacteria</taxon>
        <taxon>Bacillati</taxon>
        <taxon>Actinomycetota</taxon>
        <taxon>Actinomycetes</taxon>
        <taxon>Propionibacteriales</taxon>
        <taxon>Nocardioidaceae</taxon>
        <taxon>Nocardioides</taxon>
    </lineage>
</organism>
<feature type="transmembrane region" description="Helical" evidence="1">
    <location>
        <begin position="22"/>
        <end position="55"/>
    </location>
</feature>
<evidence type="ECO:0000313" key="3">
    <source>
        <dbReference type="Proteomes" id="UP000198649"/>
    </source>
</evidence>
<proteinExistence type="predicted"/>
<dbReference type="Proteomes" id="UP000198649">
    <property type="component" value="Unassembled WGS sequence"/>
</dbReference>
<dbReference type="EMBL" id="FOQG01000011">
    <property type="protein sequence ID" value="SFI62805.1"/>
    <property type="molecule type" value="Genomic_DNA"/>
</dbReference>
<feature type="transmembrane region" description="Helical" evidence="1">
    <location>
        <begin position="67"/>
        <end position="87"/>
    </location>
</feature>
<evidence type="ECO:0000313" key="2">
    <source>
        <dbReference type="EMBL" id="SFI62805.1"/>
    </source>
</evidence>
<accession>A0A1I3JS81</accession>
<keyword evidence="1" id="KW-0812">Transmembrane</keyword>
<name>A0A1I3JS81_9ACTN</name>
<evidence type="ECO:0000256" key="1">
    <source>
        <dbReference type="SAM" id="Phobius"/>
    </source>
</evidence>
<sequence>MVRNYAATEETTEPDIRPLGALALGVAILSAALSVTYFYSPLAYLAAVIALPLGVISRGHERSRDMGNAAIVLAIIAIIAASATLIWI</sequence>
<gene>
    <name evidence="2" type="ORF">SAMN05216561_1112</name>
</gene>
<keyword evidence="3" id="KW-1185">Reference proteome</keyword>
<keyword evidence="1" id="KW-0472">Membrane</keyword>
<reference evidence="2 3" key="1">
    <citation type="submission" date="2016-10" db="EMBL/GenBank/DDBJ databases">
        <authorList>
            <person name="de Groot N.N."/>
        </authorList>
    </citation>
    <scope>NUCLEOTIDE SEQUENCE [LARGE SCALE GENOMIC DNA]</scope>
    <source>
        <strain evidence="2 3">CGMCC 1.11156</strain>
    </source>
</reference>
<protein>
    <submittedName>
        <fullName evidence="2">Uncharacterized protein</fullName>
    </submittedName>
</protein>
<keyword evidence="1" id="KW-1133">Transmembrane helix</keyword>
<dbReference type="AlphaFoldDB" id="A0A1I3JS81"/>